<dbReference type="Proteomes" id="UP000002168">
    <property type="component" value="Chromosome"/>
</dbReference>
<reference evidence="2 3" key="1">
    <citation type="submission" date="2008-02" db="EMBL/GenBank/DDBJ databases">
        <title>Complete sequence of Shewanella woodyi ATCC 51908.</title>
        <authorList>
            <consortium name="US DOE Joint Genome Institute"/>
            <person name="Copeland A."/>
            <person name="Lucas S."/>
            <person name="Lapidus A."/>
            <person name="Glavina del Rio T."/>
            <person name="Dalin E."/>
            <person name="Tice H."/>
            <person name="Bruce D."/>
            <person name="Goodwin L."/>
            <person name="Pitluck S."/>
            <person name="Sims D."/>
            <person name="Brettin T."/>
            <person name="Detter J.C."/>
            <person name="Han C."/>
            <person name="Kuske C.R."/>
            <person name="Schmutz J."/>
            <person name="Larimer F."/>
            <person name="Land M."/>
            <person name="Hauser L."/>
            <person name="Kyrpides N."/>
            <person name="Lykidis A."/>
            <person name="Zhao J.-S."/>
            <person name="Richardson P."/>
        </authorList>
    </citation>
    <scope>NUCLEOTIDE SEQUENCE [LARGE SCALE GENOMIC DNA]</scope>
    <source>
        <strain evidence="3">ATCC 51908 / MS32</strain>
    </source>
</reference>
<dbReference type="Gene3D" id="3.40.50.300">
    <property type="entry name" value="P-loop containing nucleotide triphosphate hydrolases"/>
    <property type="match status" value="1"/>
</dbReference>
<dbReference type="PANTHER" id="PTHR22674">
    <property type="entry name" value="NTPASE, KAP FAMILY P-LOOP DOMAIN-CONTAINING 1"/>
    <property type="match status" value="1"/>
</dbReference>
<accession>B1KGM8</accession>
<dbReference type="STRING" id="392500.Swoo_1063"/>
<feature type="domain" description="KAP NTPase" evidence="1">
    <location>
        <begin position="25"/>
        <end position="325"/>
    </location>
</feature>
<dbReference type="Pfam" id="PF07693">
    <property type="entry name" value="KAP_NTPase"/>
    <property type="match status" value="1"/>
</dbReference>
<dbReference type="EMBL" id="CP000961">
    <property type="protein sequence ID" value="ACA85356.1"/>
    <property type="molecule type" value="Genomic_DNA"/>
</dbReference>
<evidence type="ECO:0000259" key="1">
    <source>
        <dbReference type="Pfam" id="PF07693"/>
    </source>
</evidence>
<dbReference type="AlphaFoldDB" id="B1KGM8"/>
<dbReference type="InterPro" id="IPR011646">
    <property type="entry name" value="KAP_P-loop"/>
</dbReference>
<evidence type="ECO:0000313" key="2">
    <source>
        <dbReference type="EMBL" id="ACA85356.1"/>
    </source>
</evidence>
<proteinExistence type="predicted"/>
<dbReference type="InterPro" id="IPR052754">
    <property type="entry name" value="NTPase_KAP_P-loop"/>
</dbReference>
<protein>
    <submittedName>
        <fullName evidence="2">KAP P-loop domain protein</fullName>
    </submittedName>
</protein>
<dbReference type="KEGG" id="swd:Swoo_1063"/>
<sequence length="467" mass="53487">MEFKSHKVIVDSENPFKNDRLNRQPHVDNFSTLLENISSPIVLSVNAPWGQGKTTFLEMLHAQLAIKEHNSIYFSAWETDFASDPLQAFLGEINESIETLINGDEEKNKAWETTKKAGSHILRKGLPALIKVGTAGILDAEKIIEDESSKVMEGLTKDFLSEYTKNKEAISQFKSGVSKVLSNEGSPSTRLFIFIDELDRCRPTYAIELLERIKHLLDIEGLVFVLAMDKVQLSHSVKGIYGDKFEAIGYLRRFIDIEYTLPESDLDAFIDQLYINFGFNDFFQKRMQYQEFQYDKDHLKDTFKLLANAKKLSLREVEQLFAKINLVIQSTAENIYLYPSLLAFLIIAKEYHYDNYNDYINKGDTPEKLISDLYAMIPLSELLGSHSCALVESYLIGAKYDDYNNTVGDSLKRHEDIENDESSSKEQKRYSDKIVQISTSFSGFRNSISLDSLKQRIEMVESFQFSS</sequence>
<dbReference type="SUPFAM" id="SSF52540">
    <property type="entry name" value="P-loop containing nucleoside triphosphate hydrolases"/>
    <property type="match status" value="1"/>
</dbReference>
<name>B1KGM8_SHEWM</name>
<dbReference type="eggNOG" id="COG4928">
    <property type="taxonomic scope" value="Bacteria"/>
</dbReference>
<gene>
    <name evidence="2" type="ordered locus">Swoo_1063</name>
</gene>
<dbReference type="PANTHER" id="PTHR22674:SF6">
    <property type="entry name" value="NTPASE KAP FAMILY P-LOOP DOMAIN-CONTAINING PROTEIN 1"/>
    <property type="match status" value="1"/>
</dbReference>
<evidence type="ECO:0000313" key="3">
    <source>
        <dbReference type="Proteomes" id="UP000002168"/>
    </source>
</evidence>
<organism evidence="2 3">
    <name type="scientific">Shewanella woodyi (strain ATCC 51908 / MS32)</name>
    <dbReference type="NCBI Taxonomy" id="392500"/>
    <lineage>
        <taxon>Bacteria</taxon>
        <taxon>Pseudomonadati</taxon>
        <taxon>Pseudomonadota</taxon>
        <taxon>Gammaproteobacteria</taxon>
        <taxon>Alteromonadales</taxon>
        <taxon>Shewanellaceae</taxon>
        <taxon>Shewanella</taxon>
    </lineage>
</organism>
<keyword evidence="3" id="KW-1185">Reference proteome</keyword>
<dbReference type="HOGENOM" id="CLU_039725_3_1_6"/>
<dbReference type="RefSeq" id="WP_012323702.1">
    <property type="nucleotide sequence ID" value="NC_010506.1"/>
</dbReference>
<dbReference type="InterPro" id="IPR027417">
    <property type="entry name" value="P-loop_NTPase"/>
</dbReference>